<evidence type="ECO:0000313" key="8">
    <source>
        <dbReference type="Proteomes" id="UP000075221"/>
    </source>
</evidence>
<dbReference type="InterPro" id="IPR036754">
    <property type="entry name" value="YbaK/aa-tRNA-synt-asso_dom_sf"/>
</dbReference>
<proteinExistence type="inferred from homology"/>
<evidence type="ECO:0000313" key="9">
    <source>
        <dbReference type="Proteomes" id="UP000178666"/>
    </source>
</evidence>
<dbReference type="EMBL" id="CP015970">
    <property type="protein sequence ID" value="AOZ47096.1"/>
    <property type="molecule type" value="Genomic_DNA"/>
</dbReference>
<evidence type="ECO:0000259" key="5">
    <source>
        <dbReference type="Pfam" id="PF04073"/>
    </source>
</evidence>
<dbReference type="CDD" id="cd00002">
    <property type="entry name" value="YbaK_deacylase"/>
    <property type="match status" value="1"/>
</dbReference>
<evidence type="ECO:0000313" key="7">
    <source>
        <dbReference type="EMBL" id="AOZ47096.1"/>
    </source>
</evidence>
<dbReference type="PANTHER" id="PTHR30411:SF0">
    <property type="entry name" value="CYS-TRNA(PRO)_CYS-TRNA(CYS) DEACYLASE YBAK"/>
    <property type="match status" value="1"/>
</dbReference>
<evidence type="ECO:0000313" key="6">
    <source>
        <dbReference type="EMBL" id="AMS05627.1"/>
    </source>
</evidence>
<dbReference type="GO" id="GO:0016829">
    <property type="term" value="F:lyase activity"/>
    <property type="evidence" value="ECO:0007669"/>
    <property type="project" value="UniProtKB-KW"/>
</dbReference>
<keyword evidence="2 4" id="KW-0648">Protein biosynthesis</keyword>
<dbReference type="PANTHER" id="PTHR30411">
    <property type="entry name" value="CYTOPLASMIC PROTEIN"/>
    <property type="match status" value="1"/>
</dbReference>
<dbReference type="OMA" id="SGYMVGG"/>
<dbReference type="GO" id="GO:0002161">
    <property type="term" value="F:aminoacyl-tRNA deacylase activity"/>
    <property type="evidence" value="ECO:0007669"/>
    <property type="project" value="InterPro"/>
</dbReference>
<evidence type="ECO:0000256" key="1">
    <source>
        <dbReference type="ARBA" id="ARBA00009798"/>
    </source>
</evidence>
<gene>
    <name evidence="7" type="ORF">A8L58_10800</name>
    <name evidence="6" type="ORF">AXH35_09360</name>
</gene>
<dbReference type="Proteomes" id="UP000178666">
    <property type="component" value="Chromosome"/>
</dbReference>
<dbReference type="Pfam" id="PF04073">
    <property type="entry name" value="tRNA_edit"/>
    <property type="match status" value="1"/>
</dbReference>
<dbReference type="PIRSF" id="PIRSF006181">
    <property type="entry name" value="EbsC_YbaK"/>
    <property type="match status" value="1"/>
</dbReference>
<dbReference type="RefSeq" id="WP_015071941.1">
    <property type="nucleotide sequence ID" value="NZ_CP014352.1"/>
</dbReference>
<dbReference type="EC" id="4.2.-.-" evidence="4"/>
<organism evidence="6 8">
    <name type="scientific">Acidipropionibacterium acidipropionici</name>
    <dbReference type="NCBI Taxonomy" id="1748"/>
    <lineage>
        <taxon>Bacteria</taxon>
        <taxon>Bacillati</taxon>
        <taxon>Actinomycetota</taxon>
        <taxon>Actinomycetes</taxon>
        <taxon>Propionibacteriales</taxon>
        <taxon>Propionibacteriaceae</taxon>
        <taxon>Acidipropionibacterium</taxon>
    </lineage>
</organism>
<keyword evidence="9" id="KW-1185">Reference proteome</keyword>
<dbReference type="GO" id="GO:0006412">
    <property type="term" value="P:translation"/>
    <property type="evidence" value="ECO:0007669"/>
    <property type="project" value="UniProtKB-KW"/>
</dbReference>
<sequence length="165" mass="16962">MPHSDAASPATRALARAKVKHTLHAYEHDPANHHYGEEGAAQLGFSPEVMFKTLVVKLEGSGVRNPLAIGVVPVSGMLDLKAIASAMGAKKATMADPADAQRATGYIVGGISPLGTKKRLPTCIDSSALSHDTMLVSGGRRGLSVELAPADLIRITGATTASIAG</sequence>
<evidence type="ECO:0000256" key="2">
    <source>
        <dbReference type="ARBA" id="ARBA00022917"/>
    </source>
</evidence>
<name>A0AAC8YGN6_9ACTN</name>
<reference evidence="7 9" key="1">
    <citation type="journal article" date="2016" name="Plant Dis.">
        <title>Improved production of propionic acid using genome shuffling.</title>
        <authorList>
            <person name="Luna-Flores C.H."/>
            <person name="Palfreyman R.W."/>
            <person name="Kromer J.O."/>
            <person name="Nielsen L.K."/>
            <person name="Marcellin E."/>
        </authorList>
    </citation>
    <scope>NUCLEOTIDE SEQUENCE [LARGE SCALE GENOMIC DNA]</scope>
    <source>
        <strain evidence="7 9">F3E8</strain>
    </source>
</reference>
<accession>A0AAC8YGN6</accession>
<dbReference type="InterPro" id="IPR007214">
    <property type="entry name" value="YbaK/aa-tRNA-synth-assoc-dom"/>
</dbReference>
<dbReference type="NCBIfam" id="TIGR00011">
    <property type="entry name" value="YbaK_EbsC"/>
    <property type="match status" value="1"/>
</dbReference>
<reference evidence="6 8" key="2">
    <citation type="submission" date="2016-02" db="EMBL/GenBank/DDBJ databases">
        <title>Complete Genome Sequence of Propionibacterium acidipropionici ATCC 55737.</title>
        <authorList>
            <person name="Luna Flores C.H."/>
            <person name="Nielsen L.K."/>
            <person name="Marcellin E."/>
        </authorList>
    </citation>
    <scope>NUCLEOTIDE SEQUENCE [LARGE SCALE GENOMIC DNA]</scope>
    <source>
        <strain evidence="6 8">ATCC 55737</strain>
    </source>
</reference>
<dbReference type="Gene3D" id="3.90.960.10">
    <property type="entry name" value="YbaK/aminoacyl-tRNA synthetase-associated domain"/>
    <property type="match status" value="1"/>
</dbReference>
<feature type="domain" description="YbaK/aminoacyl-tRNA synthetase-associated" evidence="5">
    <location>
        <begin position="37"/>
        <end position="154"/>
    </location>
</feature>
<dbReference type="EMBL" id="CP014352">
    <property type="protein sequence ID" value="AMS05627.1"/>
    <property type="molecule type" value="Genomic_DNA"/>
</dbReference>
<dbReference type="InterPro" id="IPR004369">
    <property type="entry name" value="Prolyl-tRNA_editing_YbaK/EbsC"/>
</dbReference>
<dbReference type="AlphaFoldDB" id="A0AAC8YGN6"/>
<dbReference type="SUPFAM" id="SSF55826">
    <property type="entry name" value="YbaK/ProRS associated domain"/>
    <property type="match status" value="1"/>
</dbReference>
<protein>
    <recommendedName>
        <fullName evidence="4">Cys-tRNA(Pro)/Cys-tRNA(Cys) deacylase</fullName>
        <ecNumber evidence="4">4.2.-.-</ecNumber>
    </recommendedName>
</protein>
<dbReference type="Proteomes" id="UP000075221">
    <property type="component" value="Chromosome"/>
</dbReference>
<evidence type="ECO:0000256" key="4">
    <source>
        <dbReference type="PIRNR" id="PIRNR006181"/>
    </source>
</evidence>
<evidence type="ECO:0000256" key="3">
    <source>
        <dbReference type="ARBA" id="ARBA00023239"/>
    </source>
</evidence>
<keyword evidence="3 4" id="KW-0456">Lyase</keyword>
<comment type="similarity">
    <text evidence="1 4">Belongs to the prolyl-tRNA editing family. YbaK/EbsC subfamily.</text>
</comment>